<evidence type="ECO:0000313" key="3">
    <source>
        <dbReference type="Proteomes" id="UP000601597"/>
    </source>
</evidence>
<comment type="caution">
    <text evidence="2">The sequence shown here is derived from an EMBL/GenBank/DDBJ whole genome shotgun (WGS) entry which is preliminary data.</text>
</comment>
<dbReference type="EMBL" id="BMXV01000003">
    <property type="protein sequence ID" value="GGY70120.1"/>
    <property type="molecule type" value="Genomic_DNA"/>
</dbReference>
<keyword evidence="3" id="KW-1185">Reference proteome</keyword>
<evidence type="ECO:0000313" key="2">
    <source>
        <dbReference type="EMBL" id="GGY70120.1"/>
    </source>
</evidence>
<dbReference type="SUPFAM" id="SSF56935">
    <property type="entry name" value="Porins"/>
    <property type="match status" value="1"/>
</dbReference>
<organism evidence="2 3">
    <name type="scientific">Marinobacter zhanjiangensis</name>
    <dbReference type="NCBI Taxonomy" id="578215"/>
    <lineage>
        <taxon>Bacteria</taxon>
        <taxon>Pseudomonadati</taxon>
        <taxon>Pseudomonadota</taxon>
        <taxon>Gammaproteobacteria</taxon>
        <taxon>Pseudomonadales</taxon>
        <taxon>Marinobacteraceae</taxon>
        <taxon>Marinobacter</taxon>
    </lineage>
</organism>
<sequence length="405" mass="45711">MGTRTNMPQPLSGFSAAARCGHPLLMVVMLLGMSLPVIAQQSERPDRFRFNADLGHTRDSNYDRLPDDDPEQITTGTVGVRLNQTLSRQDFNARAAVTRYRFDERDELDTSTWTGGLGWQGNIGSRLKPYLSWSQTERLVDRAEFEERDILTDETIRGGLVYSLGPHWNIPVRAQRLEQEHSNDSQTALNYVDEQVSIGASYTSDRNSTAGINLISGDRGYPNQDRTRPEDIPERDDLDYDYVTVELETNWVVSPKTQLEGRLGFFERDGEANDGSGGYALVEARWKPTYKTGLTTGVQYTEPPIGETSDSPSEIERLYLDLDWQVTPKILLSSGYSWANSSFDGNALRNSRTEELQVVNPLIARYQMNEALAFYLRSTWVSRSSPLDEREFDATIVKVGLNLTL</sequence>
<dbReference type="Proteomes" id="UP000601597">
    <property type="component" value="Unassembled WGS sequence"/>
</dbReference>
<reference evidence="3" key="1">
    <citation type="journal article" date="2019" name="Int. J. Syst. Evol. Microbiol.">
        <title>The Global Catalogue of Microorganisms (GCM) 10K type strain sequencing project: providing services to taxonomists for standard genome sequencing and annotation.</title>
        <authorList>
            <consortium name="The Broad Institute Genomics Platform"/>
            <consortium name="The Broad Institute Genome Sequencing Center for Infectious Disease"/>
            <person name="Wu L."/>
            <person name="Ma J."/>
        </authorList>
    </citation>
    <scope>NUCLEOTIDE SEQUENCE [LARGE SCALE GENOMIC DNA]</scope>
    <source>
        <strain evidence="3">KCTC 22280</strain>
    </source>
</reference>
<accession>A0ABQ3AX84</accession>
<gene>
    <name evidence="2" type="ORF">GCM10007071_16330</name>
</gene>
<feature type="region of interest" description="Disordered" evidence="1">
    <location>
        <begin position="213"/>
        <end position="234"/>
    </location>
</feature>
<name>A0ABQ3AX84_9GAMM</name>
<proteinExistence type="predicted"/>
<protein>
    <recommendedName>
        <fullName evidence="4">Beta-barrel porin 2</fullName>
    </recommendedName>
</protein>
<evidence type="ECO:0008006" key="4">
    <source>
        <dbReference type="Google" id="ProtNLM"/>
    </source>
</evidence>
<evidence type="ECO:0000256" key="1">
    <source>
        <dbReference type="SAM" id="MobiDB-lite"/>
    </source>
</evidence>